<evidence type="ECO:0000313" key="2">
    <source>
        <dbReference type="Proteomes" id="UP001345963"/>
    </source>
</evidence>
<name>A0ABU7AM72_9TELE</name>
<proteinExistence type="predicted"/>
<gene>
    <name evidence="1" type="ORF">ATANTOWER_030042</name>
</gene>
<protein>
    <submittedName>
        <fullName evidence="1">Uncharacterized protein</fullName>
    </submittedName>
</protein>
<sequence>MDTTAELFDCCKTPYEYCYVKPGSKVTHFRHFCCAMPVNQGLLLSELKNVVIFMSYFNGNGTMSQTECEVSTQSPTISSTILGSYPGEHPGRNNRGIVGFYISSIFLWG</sequence>
<accession>A0ABU7AM72</accession>
<evidence type="ECO:0000313" key="1">
    <source>
        <dbReference type="EMBL" id="MED6238799.1"/>
    </source>
</evidence>
<reference evidence="1 2" key="1">
    <citation type="submission" date="2021-07" db="EMBL/GenBank/DDBJ databases">
        <authorList>
            <person name="Palmer J.M."/>
        </authorList>
    </citation>
    <scope>NUCLEOTIDE SEQUENCE [LARGE SCALE GENOMIC DNA]</scope>
    <source>
        <strain evidence="1 2">AT_MEX2019</strain>
        <tissue evidence="1">Muscle</tissue>
    </source>
</reference>
<organism evidence="1 2">
    <name type="scientific">Ataeniobius toweri</name>
    <dbReference type="NCBI Taxonomy" id="208326"/>
    <lineage>
        <taxon>Eukaryota</taxon>
        <taxon>Metazoa</taxon>
        <taxon>Chordata</taxon>
        <taxon>Craniata</taxon>
        <taxon>Vertebrata</taxon>
        <taxon>Euteleostomi</taxon>
        <taxon>Actinopterygii</taxon>
        <taxon>Neopterygii</taxon>
        <taxon>Teleostei</taxon>
        <taxon>Neoteleostei</taxon>
        <taxon>Acanthomorphata</taxon>
        <taxon>Ovalentaria</taxon>
        <taxon>Atherinomorphae</taxon>
        <taxon>Cyprinodontiformes</taxon>
        <taxon>Goodeidae</taxon>
        <taxon>Ataeniobius</taxon>
    </lineage>
</organism>
<dbReference type="Proteomes" id="UP001345963">
    <property type="component" value="Unassembled WGS sequence"/>
</dbReference>
<keyword evidence="2" id="KW-1185">Reference proteome</keyword>
<dbReference type="EMBL" id="JAHUTI010020464">
    <property type="protein sequence ID" value="MED6238799.1"/>
    <property type="molecule type" value="Genomic_DNA"/>
</dbReference>
<comment type="caution">
    <text evidence="1">The sequence shown here is derived from an EMBL/GenBank/DDBJ whole genome shotgun (WGS) entry which is preliminary data.</text>
</comment>